<feature type="domain" description="C2H2-type" evidence="12">
    <location>
        <begin position="307"/>
        <end position="334"/>
    </location>
</feature>
<feature type="domain" description="C2H2-type" evidence="12">
    <location>
        <begin position="624"/>
        <end position="651"/>
    </location>
</feature>
<feature type="domain" description="C2H2-type" evidence="12">
    <location>
        <begin position="652"/>
        <end position="679"/>
    </location>
</feature>
<feature type="domain" description="C2H2-type" evidence="12">
    <location>
        <begin position="165"/>
        <end position="193"/>
    </location>
</feature>
<evidence type="ECO:0000256" key="9">
    <source>
        <dbReference type="ARBA" id="ARBA00023242"/>
    </source>
</evidence>
<dbReference type="Pfam" id="PF13912">
    <property type="entry name" value="zf-C2H2_6"/>
    <property type="match status" value="2"/>
</dbReference>
<dbReference type="Gene3D" id="3.30.160.60">
    <property type="entry name" value="Classic Zinc Finger"/>
    <property type="match status" value="10"/>
</dbReference>
<feature type="region of interest" description="Disordered" evidence="11">
    <location>
        <begin position="566"/>
        <end position="594"/>
    </location>
</feature>
<keyword evidence="7" id="KW-0238">DNA-binding</keyword>
<feature type="domain" description="C2H2-type" evidence="12">
    <location>
        <begin position="708"/>
        <end position="731"/>
    </location>
</feature>
<keyword evidence="2" id="KW-0479">Metal-binding</keyword>
<accession>A0ABM3JNL9</accession>
<evidence type="ECO:0000256" key="2">
    <source>
        <dbReference type="ARBA" id="ARBA00022723"/>
    </source>
</evidence>
<proteinExistence type="predicted"/>
<dbReference type="PROSITE" id="PS00028">
    <property type="entry name" value="ZINC_FINGER_C2H2_1"/>
    <property type="match status" value="11"/>
</dbReference>
<evidence type="ECO:0000259" key="12">
    <source>
        <dbReference type="PROSITE" id="PS50157"/>
    </source>
</evidence>
<sequence>MLKALNRSQTFVQLIDKKCAEIFFRKENCFTIICTHCELKTFSFEEYLLHFKNVHLATNNSLQSNTNIETVEIKIEDGKDFEAISDNEFNTLTELQEVPFSNSTNLSSPFVVNDKITSDDLDEHNEWLNDEETVKSDEELSNQGSEYIPRILKPEPKKSLTTAEFICKECSKSYKFAKNLERHIKKCHSEELQYTCVRCKQNFKDERLLNAHLRKKHSGFPCGECEKVYSSKEALNIHQYKHTGVRGFHCSIDGCGKSFFNPKQLSMHTRYVHRLEKNFVCEVCGFRTKGQPALIVHKRSHTGERPFVCKLCGKAFASKSLLCEHEPSHSNERPHVCDVCGRTFARPKALYHHKHLHLGIKKFVCKLCGRAFAQMAGLAGHMRQHKADNCWRLHAKMLKIVNAANKFGYNQSKSKCAEIHYQSSTFSILCIFCGLKTLAFSEFCEHFKKHCEEFTNELSDTEVLTINIESNSTTNSNCKHDPLKLEAADITNDSDVGLNILGTANQGAINKIQNKNDESLTVSQLFRHKPVFVGLQYDKNIVKNKIKEEDTGVNTKSTKTNLVHCSTYKRTSDHEHPSESESDHTDLNHTESKVNESIDWTKSYQPNLLKNSGKRPYKARNTPNMCTYCGKTFRRRLQLDTHLNIHTGSKPHQCEICGRQFRAVTTLARHRNTHQNRSDFCCKFCSKSFSRRAAMLSHELRHTQERRIPCNECEKLFYTVNQMDTHKRKVHHMTDDASLPFQCNLCTNRYRSASMLSTHKLKKHYKTAKIFCEQCDKKFIDEAQLEVHKTIHKPTLKHNS</sequence>
<dbReference type="PROSITE" id="PS50157">
    <property type="entry name" value="ZINC_FINGER_C2H2_2"/>
    <property type="match status" value="13"/>
</dbReference>
<keyword evidence="5" id="KW-0862">Zinc</keyword>
<feature type="domain" description="C2H2-type" evidence="12">
    <location>
        <begin position="220"/>
        <end position="247"/>
    </location>
</feature>
<feature type="domain" description="C2H2-type" evidence="12">
    <location>
        <begin position="363"/>
        <end position="390"/>
    </location>
</feature>
<keyword evidence="8" id="KW-0804">Transcription</keyword>
<evidence type="ECO:0000256" key="3">
    <source>
        <dbReference type="ARBA" id="ARBA00022737"/>
    </source>
</evidence>
<organism evidence="13 14">
    <name type="scientific">Bactrocera dorsalis</name>
    <name type="common">Oriental fruit fly</name>
    <name type="synonym">Dacus dorsalis</name>
    <dbReference type="NCBI Taxonomy" id="27457"/>
    <lineage>
        <taxon>Eukaryota</taxon>
        <taxon>Metazoa</taxon>
        <taxon>Ecdysozoa</taxon>
        <taxon>Arthropoda</taxon>
        <taxon>Hexapoda</taxon>
        <taxon>Insecta</taxon>
        <taxon>Pterygota</taxon>
        <taxon>Neoptera</taxon>
        <taxon>Endopterygota</taxon>
        <taxon>Diptera</taxon>
        <taxon>Brachycera</taxon>
        <taxon>Muscomorpha</taxon>
        <taxon>Tephritoidea</taxon>
        <taxon>Tephritidae</taxon>
        <taxon>Bactrocera</taxon>
        <taxon>Bactrocera</taxon>
    </lineage>
</organism>
<keyword evidence="6" id="KW-0805">Transcription regulation</keyword>
<evidence type="ECO:0000256" key="11">
    <source>
        <dbReference type="SAM" id="MobiDB-lite"/>
    </source>
</evidence>
<dbReference type="InterPro" id="IPR050331">
    <property type="entry name" value="Zinc_finger"/>
</dbReference>
<dbReference type="GeneID" id="105232025"/>
<feature type="domain" description="C2H2-type" evidence="12">
    <location>
        <begin position="335"/>
        <end position="362"/>
    </location>
</feature>
<name>A0ABM3JNL9_BACDO</name>
<feature type="domain" description="C2H2-type" evidence="12">
    <location>
        <begin position="279"/>
        <end position="306"/>
    </location>
</feature>
<keyword evidence="13" id="KW-1185">Reference proteome</keyword>
<dbReference type="RefSeq" id="XP_049310804.1">
    <property type="nucleotide sequence ID" value="XM_049454847.1"/>
</dbReference>
<evidence type="ECO:0000256" key="8">
    <source>
        <dbReference type="ARBA" id="ARBA00023163"/>
    </source>
</evidence>
<feature type="domain" description="C2H2-type" evidence="12">
    <location>
        <begin position="680"/>
        <end position="707"/>
    </location>
</feature>
<evidence type="ECO:0000256" key="4">
    <source>
        <dbReference type="ARBA" id="ARBA00022771"/>
    </source>
</evidence>
<dbReference type="Proteomes" id="UP001652620">
    <property type="component" value="Chromosome 4"/>
</dbReference>
<gene>
    <name evidence="14" type="primary">LOC105232025</name>
</gene>
<protein>
    <submittedName>
        <fullName evidence="14">Zinc finger protein 595</fullName>
    </submittedName>
</protein>
<evidence type="ECO:0000256" key="7">
    <source>
        <dbReference type="ARBA" id="ARBA00023125"/>
    </source>
</evidence>
<evidence type="ECO:0000313" key="14">
    <source>
        <dbReference type="RefSeq" id="XP_049310804.1"/>
    </source>
</evidence>
<dbReference type="PANTHER" id="PTHR16515">
    <property type="entry name" value="PR DOMAIN ZINC FINGER PROTEIN"/>
    <property type="match status" value="1"/>
</dbReference>
<dbReference type="Pfam" id="PF00096">
    <property type="entry name" value="zf-C2H2"/>
    <property type="match status" value="6"/>
</dbReference>
<evidence type="ECO:0000256" key="6">
    <source>
        <dbReference type="ARBA" id="ARBA00023015"/>
    </source>
</evidence>
<feature type="domain" description="C2H2-type" evidence="12">
    <location>
        <begin position="770"/>
        <end position="792"/>
    </location>
</feature>
<feature type="domain" description="C2H2-type" evidence="12">
    <location>
        <begin position="194"/>
        <end position="219"/>
    </location>
</feature>
<dbReference type="SUPFAM" id="SSF57667">
    <property type="entry name" value="beta-beta-alpha zinc fingers"/>
    <property type="match status" value="7"/>
</dbReference>
<evidence type="ECO:0000313" key="13">
    <source>
        <dbReference type="Proteomes" id="UP001652620"/>
    </source>
</evidence>
<keyword evidence="9" id="KW-0539">Nucleus</keyword>
<evidence type="ECO:0000256" key="1">
    <source>
        <dbReference type="ARBA" id="ARBA00004123"/>
    </source>
</evidence>
<dbReference type="PANTHER" id="PTHR16515:SF49">
    <property type="entry name" value="GASTRULA ZINC FINGER PROTEIN XLCGF49.1-LIKE-RELATED"/>
    <property type="match status" value="1"/>
</dbReference>
<dbReference type="InterPro" id="IPR013087">
    <property type="entry name" value="Znf_C2H2_type"/>
</dbReference>
<dbReference type="SMART" id="SM00355">
    <property type="entry name" value="ZnF_C2H2"/>
    <property type="match status" value="16"/>
</dbReference>
<reference evidence="14" key="1">
    <citation type="submission" date="2025-08" db="UniProtKB">
        <authorList>
            <consortium name="RefSeq"/>
        </authorList>
    </citation>
    <scope>IDENTIFICATION</scope>
    <source>
        <tissue evidence="14">Adult</tissue>
    </source>
</reference>
<dbReference type="InterPro" id="IPR036236">
    <property type="entry name" value="Znf_C2H2_sf"/>
</dbReference>
<evidence type="ECO:0000256" key="5">
    <source>
        <dbReference type="ARBA" id="ARBA00022833"/>
    </source>
</evidence>
<keyword evidence="4 10" id="KW-0863">Zinc-finger</keyword>
<comment type="subcellular location">
    <subcellularLocation>
        <location evidence="1">Nucleus</location>
    </subcellularLocation>
</comment>
<feature type="compositionally biased region" description="Basic and acidic residues" evidence="11">
    <location>
        <begin position="570"/>
        <end position="594"/>
    </location>
</feature>
<evidence type="ECO:0000256" key="10">
    <source>
        <dbReference type="PROSITE-ProRule" id="PRU00042"/>
    </source>
</evidence>
<feature type="domain" description="C2H2-type" evidence="12">
    <location>
        <begin position="248"/>
        <end position="278"/>
    </location>
</feature>
<keyword evidence="3" id="KW-0677">Repeat</keyword>